<dbReference type="VEuPathDB" id="AmoebaDB:ACA1_087350"/>
<accession>L8GVD3</accession>
<dbReference type="PANTHER" id="PTHR11129:SF3">
    <property type="entry name" value="PROTEIN PRENYLTRANSFERASE ALPHA SUBUNIT REPEAT-CONTAINING PROTEIN 1"/>
    <property type="match status" value="1"/>
</dbReference>
<evidence type="ECO:0000256" key="4">
    <source>
        <dbReference type="ARBA" id="ARBA00022737"/>
    </source>
</evidence>
<feature type="region of interest" description="Disordered" evidence="5">
    <location>
        <begin position="1"/>
        <end position="28"/>
    </location>
</feature>
<evidence type="ECO:0000256" key="3">
    <source>
        <dbReference type="ARBA" id="ARBA00022679"/>
    </source>
</evidence>
<dbReference type="OrthoDB" id="1924260at2759"/>
<reference evidence="6 7" key="1">
    <citation type="journal article" date="2013" name="Genome Biol.">
        <title>Genome of Acanthamoeba castellanii highlights extensive lateral gene transfer and early evolution of tyrosine kinase signaling.</title>
        <authorList>
            <person name="Clarke M."/>
            <person name="Lohan A.J."/>
            <person name="Liu B."/>
            <person name="Lagkouvardos I."/>
            <person name="Roy S."/>
            <person name="Zafar N."/>
            <person name="Bertelli C."/>
            <person name="Schilde C."/>
            <person name="Kianianmomeni A."/>
            <person name="Burglin T.R."/>
            <person name="Frech C."/>
            <person name="Turcotte B."/>
            <person name="Kopec K.O."/>
            <person name="Synnott J.M."/>
            <person name="Choo C."/>
            <person name="Paponov I."/>
            <person name="Finkler A."/>
            <person name="Soon Heng Tan C."/>
            <person name="Hutchins A.P."/>
            <person name="Weinmeier T."/>
            <person name="Rattei T."/>
            <person name="Chu J.S."/>
            <person name="Gimenez G."/>
            <person name="Irimia M."/>
            <person name="Rigden D.J."/>
            <person name="Fitzpatrick D.A."/>
            <person name="Lorenzo-Morales J."/>
            <person name="Bateman A."/>
            <person name="Chiu C.H."/>
            <person name="Tang P."/>
            <person name="Hegemann P."/>
            <person name="Fromm H."/>
            <person name="Raoult D."/>
            <person name="Greub G."/>
            <person name="Miranda-Saavedra D."/>
            <person name="Chen N."/>
            <person name="Nash P."/>
            <person name="Ginger M.L."/>
            <person name="Horn M."/>
            <person name="Schaap P."/>
            <person name="Caler L."/>
            <person name="Loftus B."/>
        </authorList>
    </citation>
    <scope>NUCLEOTIDE SEQUENCE [LARGE SCALE GENOMIC DNA]</scope>
    <source>
        <strain evidence="6 7">Neff</strain>
    </source>
</reference>
<name>L8GVD3_ACACF</name>
<dbReference type="GO" id="GO:0008318">
    <property type="term" value="F:protein prenyltransferase activity"/>
    <property type="evidence" value="ECO:0007669"/>
    <property type="project" value="InterPro"/>
</dbReference>
<evidence type="ECO:0000313" key="6">
    <source>
        <dbReference type="EMBL" id="ELR16553.1"/>
    </source>
</evidence>
<dbReference type="PANTHER" id="PTHR11129">
    <property type="entry name" value="PROTEIN FARNESYLTRANSFERASE ALPHA SUBUNIT/RAB GERANYLGERANYL TRANSFERASE ALPHA SUBUNIT"/>
    <property type="match status" value="1"/>
</dbReference>
<dbReference type="STRING" id="1257118.L8GVD3"/>
<dbReference type="GO" id="GO:0005737">
    <property type="term" value="C:cytoplasm"/>
    <property type="evidence" value="ECO:0007669"/>
    <property type="project" value="TreeGrafter"/>
</dbReference>
<evidence type="ECO:0000256" key="1">
    <source>
        <dbReference type="ARBA" id="ARBA00006734"/>
    </source>
</evidence>
<dbReference type="RefSeq" id="XP_004338566.1">
    <property type="nucleotide sequence ID" value="XM_004338518.1"/>
</dbReference>
<dbReference type="GeneID" id="14917405"/>
<feature type="compositionally biased region" description="Polar residues" evidence="5">
    <location>
        <begin position="9"/>
        <end position="20"/>
    </location>
</feature>
<organism evidence="6 7">
    <name type="scientific">Acanthamoeba castellanii (strain ATCC 30010 / Neff)</name>
    <dbReference type="NCBI Taxonomy" id="1257118"/>
    <lineage>
        <taxon>Eukaryota</taxon>
        <taxon>Amoebozoa</taxon>
        <taxon>Discosea</taxon>
        <taxon>Longamoebia</taxon>
        <taxon>Centramoebida</taxon>
        <taxon>Acanthamoebidae</taxon>
        <taxon>Acanthamoeba</taxon>
    </lineage>
</organism>
<evidence type="ECO:0000256" key="5">
    <source>
        <dbReference type="SAM" id="MobiDB-lite"/>
    </source>
</evidence>
<keyword evidence="4" id="KW-0677">Repeat</keyword>
<dbReference type="PROSITE" id="PS51147">
    <property type="entry name" value="PFTA"/>
    <property type="match status" value="2"/>
</dbReference>
<gene>
    <name evidence="6" type="ORF">ACA1_087350</name>
</gene>
<protein>
    <submittedName>
        <fullName evidence="6">Protein prenyltransferase, putative</fullName>
    </submittedName>
</protein>
<keyword evidence="7" id="KW-1185">Reference proteome</keyword>
<dbReference type="KEGG" id="acan:ACA1_087350"/>
<dbReference type="OMA" id="CWIKHFA"/>
<dbReference type="SUPFAM" id="SSF48439">
    <property type="entry name" value="Protein prenylyltransferase"/>
    <property type="match status" value="1"/>
</dbReference>
<proteinExistence type="inferred from homology"/>
<evidence type="ECO:0000256" key="2">
    <source>
        <dbReference type="ARBA" id="ARBA00022602"/>
    </source>
</evidence>
<dbReference type="AlphaFoldDB" id="L8GVD3"/>
<dbReference type="EMBL" id="KB007985">
    <property type="protein sequence ID" value="ELR16553.1"/>
    <property type="molecule type" value="Genomic_DNA"/>
</dbReference>
<keyword evidence="3 6" id="KW-0808">Transferase</keyword>
<comment type="similarity">
    <text evidence="1">Belongs to the protein prenyltransferase subunit alpha family.</text>
</comment>
<dbReference type="Gene3D" id="1.25.40.120">
    <property type="entry name" value="Protein prenylyltransferase"/>
    <property type="match status" value="1"/>
</dbReference>
<evidence type="ECO:0000313" key="7">
    <source>
        <dbReference type="Proteomes" id="UP000011083"/>
    </source>
</evidence>
<keyword evidence="2" id="KW-0637">Prenyltransferase</keyword>
<sequence length="456" mass="52794">MLEAAFRTKNLNKTPPSNLEGQHGEEQEPDGAVLYQRLCRLLQRHQNLKELGFVPYADAGAYGGSTDNGDDEPSDGELGRPFFAWEGSLGMAFWALPPLYQYAWTTLIPLLRIPQPQQQLDWGQQVNDLSRVVLLINADNYTAWNVRKRLITETHSSIEQEFKLVNLVMSKHPKSGETWAHRRWLLHNLASHTDGPMSQEVIQGDLDACLSVAQQYPKNYHAWTHRLLLTHTMGLEQVTKELRHLETWGRRYVGDHSGWHHRQALLLRALHVSGFVDATSSVYRPDPQLYAKPDTPAPHSSREEVIGLWRREFWLCRKLIVVYPGHEALWFHRRFVMDHWIKYLLPHSSALTATFYDHHQHQEDGDGDEEDEIGFRPDERGEDEEVVLSREARFIERCCTDDTQERFEAQREAGRAYLAWLLHFVLPHDRRLVVAGHEEEALDPTLGPRRRHASNS</sequence>
<dbReference type="Proteomes" id="UP000011083">
    <property type="component" value="Unassembled WGS sequence"/>
</dbReference>
<dbReference type="Pfam" id="PF01239">
    <property type="entry name" value="PPTA"/>
    <property type="match status" value="4"/>
</dbReference>
<dbReference type="InterPro" id="IPR002088">
    <property type="entry name" value="Prenyl_trans_a"/>
</dbReference>